<evidence type="ECO:0000256" key="1">
    <source>
        <dbReference type="ARBA" id="ARBA00004141"/>
    </source>
</evidence>
<comment type="subcellular location">
    <subcellularLocation>
        <location evidence="1">Membrane</location>
        <topology evidence="1">Multi-pass membrane protein</topology>
    </subcellularLocation>
</comment>
<dbReference type="EMBL" id="OZ075143">
    <property type="protein sequence ID" value="CAL5040347.1"/>
    <property type="molecule type" value="Genomic_DNA"/>
</dbReference>
<feature type="transmembrane region" description="Helical" evidence="8">
    <location>
        <begin position="41"/>
        <end position="62"/>
    </location>
</feature>
<evidence type="ECO:0000313" key="10">
    <source>
        <dbReference type="Proteomes" id="UP001497457"/>
    </source>
</evidence>
<name>A0ABC9DJT2_9POAL</name>
<dbReference type="PANTHER" id="PTHR31064:SF25">
    <property type="entry name" value="CATION TRANSPORTER HKT2_1"/>
    <property type="match status" value="1"/>
</dbReference>
<evidence type="ECO:0008006" key="11">
    <source>
        <dbReference type="Google" id="ProtNLM"/>
    </source>
</evidence>
<dbReference type="GO" id="GO:0098662">
    <property type="term" value="P:inorganic cation transmembrane transport"/>
    <property type="evidence" value="ECO:0007669"/>
    <property type="project" value="UniProtKB-ARBA"/>
</dbReference>
<comment type="similarity">
    <text evidence="2">Belongs to the TrkH potassium transport family. HKT (TC 2.A.38.3) subfamily.</text>
</comment>
<evidence type="ECO:0000256" key="3">
    <source>
        <dbReference type="ARBA" id="ARBA00022448"/>
    </source>
</evidence>
<dbReference type="Proteomes" id="UP001497457">
    <property type="component" value="Chromosome 33rd"/>
</dbReference>
<evidence type="ECO:0000256" key="7">
    <source>
        <dbReference type="ARBA" id="ARBA00023136"/>
    </source>
</evidence>
<dbReference type="AlphaFoldDB" id="A0ABC9DJT2"/>
<feature type="transmembrane region" description="Helical" evidence="8">
    <location>
        <begin position="100"/>
        <end position="124"/>
    </location>
</feature>
<feature type="transmembrane region" description="Helical" evidence="8">
    <location>
        <begin position="376"/>
        <end position="398"/>
    </location>
</feature>
<feature type="transmembrane region" description="Helical" evidence="8">
    <location>
        <begin position="259"/>
        <end position="287"/>
    </location>
</feature>
<proteinExistence type="inferred from homology"/>
<accession>A0ABC9DJT2</accession>
<dbReference type="GO" id="GO:0016020">
    <property type="term" value="C:membrane"/>
    <property type="evidence" value="ECO:0007669"/>
    <property type="project" value="UniProtKB-SubCell"/>
</dbReference>
<evidence type="ECO:0000256" key="2">
    <source>
        <dbReference type="ARBA" id="ARBA00010864"/>
    </source>
</evidence>
<evidence type="ECO:0000313" key="9">
    <source>
        <dbReference type="EMBL" id="CAL5040347.1"/>
    </source>
</evidence>
<keyword evidence="3" id="KW-0813">Transport</keyword>
<sequence>MECFHNEFIRSKLRSFIHLGRYVVDSFVFVYRFVASHVHPFFIQLAYFLTITMLGSVLLVLLKPSNPEFSPQYLDMLYMSTSALTISGLSTVAMEDLSSSQIVVLTLLMFLGGEVFVSFLGLMLRSNQQSKPTDPTGNKIVAVELDTIEPASVAANIGEELELEKAITHVTRTLSTSDLLNNRSVRYLGFVVFGYLASIHVLGFLLVFLYIIHVPTARAILTKKGINIALFSASIIISSFANGGLIPTNENMAIFSKNAGLLLLLTGQILAGNLLFPLFLRLLVWFLGRVTKLERLKRMIRDPKELQYSYLLPKLPTAFLSSTVVGLLAVAVTMFSAIDWNSPLFDGLSSYQKFVNALFTVVNVRHSGENSIDCSLISPAVLVLIIAMMYLPPLTTFAPPNGDDKTKDEKVTPKHGSWVLNLAFSQLVCNVIFVIVVCITERRRLRNDPLNFSTLNMIFEVISAYGNVGMSTGYSCSRLQQLHPESICHDKPYSFSGWWSDEGKMMIVLVMLYGRLKPFSRVTGKAWKLE</sequence>
<evidence type="ECO:0000256" key="4">
    <source>
        <dbReference type="ARBA" id="ARBA00022692"/>
    </source>
</evidence>
<dbReference type="GO" id="GO:0098655">
    <property type="term" value="P:monoatomic cation transmembrane transport"/>
    <property type="evidence" value="ECO:0007669"/>
    <property type="project" value="UniProtKB-ARBA"/>
</dbReference>
<keyword evidence="4 8" id="KW-0812">Transmembrane</keyword>
<feature type="transmembrane region" description="Helical" evidence="8">
    <location>
        <begin position="16"/>
        <end position="35"/>
    </location>
</feature>
<dbReference type="GO" id="GO:0030001">
    <property type="term" value="P:metal ion transport"/>
    <property type="evidence" value="ECO:0007669"/>
    <property type="project" value="UniProtKB-ARBA"/>
</dbReference>
<keyword evidence="5 8" id="KW-1133">Transmembrane helix</keyword>
<evidence type="ECO:0000256" key="6">
    <source>
        <dbReference type="ARBA" id="ARBA00023065"/>
    </source>
</evidence>
<feature type="transmembrane region" description="Helical" evidence="8">
    <location>
        <begin position="225"/>
        <end position="247"/>
    </location>
</feature>
<feature type="transmembrane region" description="Helical" evidence="8">
    <location>
        <begin position="418"/>
        <end position="439"/>
    </location>
</feature>
<evidence type="ECO:0000256" key="5">
    <source>
        <dbReference type="ARBA" id="ARBA00022989"/>
    </source>
</evidence>
<reference evidence="9" key="1">
    <citation type="submission" date="2024-10" db="EMBL/GenBank/DDBJ databases">
        <authorList>
            <person name="Ryan C."/>
        </authorList>
    </citation>
    <scope>NUCLEOTIDE SEQUENCE [LARGE SCALE GENOMIC DNA]</scope>
</reference>
<protein>
    <recommendedName>
        <fullName evidence="11">High-affinity potassium transporter</fullName>
    </recommendedName>
</protein>
<dbReference type="InterPro" id="IPR051143">
    <property type="entry name" value="TrkH_K-transport"/>
</dbReference>
<organism evidence="9 10">
    <name type="scientific">Urochloa decumbens</name>
    <dbReference type="NCBI Taxonomy" id="240449"/>
    <lineage>
        <taxon>Eukaryota</taxon>
        <taxon>Viridiplantae</taxon>
        <taxon>Streptophyta</taxon>
        <taxon>Embryophyta</taxon>
        <taxon>Tracheophyta</taxon>
        <taxon>Spermatophyta</taxon>
        <taxon>Magnoliopsida</taxon>
        <taxon>Liliopsida</taxon>
        <taxon>Poales</taxon>
        <taxon>Poaceae</taxon>
        <taxon>PACMAD clade</taxon>
        <taxon>Panicoideae</taxon>
        <taxon>Panicodae</taxon>
        <taxon>Paniceae</taxon>
        <taxon>Melinidinae</taxon>
        <taxon>Urochloa</taxon>
    </lineage>
</organism>
<gene>
    <name evidence="9" type="ORF">URODEC1_LOCUS86036</name>
</gene>
<evidence type="ECO:0000256" key="8">
    <source>
        <dbReference type="SAM" id="Phobius"/>
    </source>
</evidence>
<dbReference type="Pfam" id="PF02386">
    <property type="entry name" value="TrkH"/>
    <property type="match status" value="2"/>
</dbReference>
<dbReference type="PANTHER" id="PTHR31064">
    <property type="entry name" value="POTASSIUM TRANSPORT PROTEIN DDB_G0292412-RELATED"/>
    <property type="match status" value="1"/>
</dbReference>
<keyword evidence="10" id="KW-1185">Reference proteome</keyword>
<feature type="transmembrane region" description="Helical" evidence="8">
    <location>
        <begin position="318"/>
        <end position="338"/>
    </location>
</feature>
<dbReference type="InterPro" id="IPR003445">
    <property type="entry name" value="Cat_transpt"/>
</dbReference>
<keyword evidence="7 8" id="KW-0472">Membrane</keyword>
<feature type="transmembrane region" description="Helical" evidence="8">
    <location>
        <begin position="187"/>
        <end position="213"/>
    </location>
</feature>
<keyword evidence="6" id="KW-0406">Ion transport</keyword>